<dbReference type="SUPFAM" id="SSF69917">
    <property type="entry name" value="OMPT-like"/>
    <property type="match status" value="1"/>
</dbReference>
<feature type="chain" id="PRO_5016978580" evidence="2">
    <location>
        <begin position="23"/>
        <end position="320"/>
    </location>
</feature>
<dbReference type="GO" id="GO:0004190">
    <property type="term" value="F:aspartic-type endopeptidase activity"/>
    <property type="evidence" value="ECO:0007669"/>
    <property type="project" value="InterPro"/>
</dbReference>
<evidence type="ECO:0000313" key="5">
    <source>
        <dbReference type="Proteomes" id="UP000054985"/>
    </source>
</evidence>
<sequence>MKTSGFARLMLLPLLSISPVLQGNPDQLGHYDVGSFTLDASIGYLSGKSKEFVYDAPTGRKVSELDWKISGEPIIRGEANVHLFRWLDFNAQGWITLQQGRGIMDDYDWFNPNQILWTHWSHHEDTNLRQANEFDLNLRSWFIQKPSYQVAGMAGYQRTLFSFLSKGGCFTYDNGSDIGCFVPGESVIGYKQVYKSPYIGLAGAYLVRSFEFNGLFKFSNRVNAKDVDQHYLRTLTFHDQSNHSKYYNAVLNAGYFIKPQIKLFVEGSLTYFPNTMAETEKIDNSTGALDYFPRGAAGLGNRNYIIALGVQYRGKVTETS</sequence>
<dbReference type="Pfam" id="PF01278">
    <property type="entry name" value="Omptin"/>
    <property type="match status" value="1"/>
</dbReference>
<evidence type="ECO:0000313" key="4">
    <source>
        <dbReference type="EMBL" id="STX63135.1"/>
    </source>
</evidence>
<dbReference type="AlphaFoldDB" id="A0A378JWP5"/>
<feature type="signal peptide" evidence="2">
    <location>
        <begin position="1"/>
        <end position="22"/>
    </location>
</feature>
<dbReference type="EMBL" id="UGOG01000001">
    <property type="protein sequence ID" value="STX63135.1"/>
    <property type="molecule type" value="Genomic_DNA"/>
</dbReference>
<protein>
    <submittedName>
        <fullName evidence="4">Plasminogen activator protein</fullName>
        <ecNumber evidence="4">3.4.23.48</ecNumber>
    </submittedName>
</protein>
<feature type="active site" evidence="1">
    <location>
        <position position="228"/>
    </location>
</feature>
<dbReference type="GO" id="GO:0006508">
    <property type="term" value="P:proteolysis"/>
    <property type="evidence" value="ECO:0007669"/>
    <property type="project" value="InterPro"/>
</dbReference>
<organism evidence="4 6">
    <name type="scientific">Legionella moravica</name>
    <dbReference type="NCBI Taxonomy" id="39962"/>
    <lineage>
        <taxon>Bacteria</taxon>
        <taxon>Pseudomonadati</taxon>
        <taxon>Pseudomonadota</taxon>
        <taxon>Gammaproteobacteria</taxon>
        <taxon>Legionellales</taxon>
        <taxon>Legionellaceae</taxon>
        <taxon>Legionella</taxon>
    </lineage>
</organism>
<dbReference type="InterPro" id="IPR053724">
    <property type="entry name" value="OMP_A26_sf"/>
</dbReference>
<dbReference type="PIRSF" id="PIRSF001522">
    <property type="entry name" value="Peptidase_A26"/>
    <property type="match status" value="1"/>
</dbReference>
<evidence type="ECO:0000256" key="1">
    <source>
        <dbReference type="PIRSR" id="PIRSR001522-1"/>
    </source>
</evidence>
<evidence type="ECO:0000313" key="6">
    <source>
        <dbReference type="Proteomes" id="UP000254040"/>
    </source>
</evidence>
<keyword evidence="5" id="KW-1185">Reference proteome</keyword>
<dbReference type="Proteomes" id="UP000054985">
    <property type="component" value="Unassembled WGS sequence"/>
</dbReference>
<dbReference type="InterPro" id="IPR020080">
    <property type="entry name" value="OM_adhesin/peptidase_omptin"/>
</dbReference>
<dbReference type="OrthoDB" id="2112810at2"/>
<dbReference type="EC" id="3.4.23.48" evidence="4"/>
<dbReference type="Proteomes" id="UP000254040">
    <property type="component" value="Unassembled WGS sequence"/>
</dbReference>
<dbReference type="Gene3D" id="2.40.128.90">
    <property type="entry name" value="OMPT-like"/>
    <property type="match status" value="1"/>
</dbReference>
<dbReference type="STRING" id="39962.Lmor_0579"/>
<keyword evidence="4" id="KW-0378">Hydrolase</keyword>
<name>A0A378JWP5_9GAMM</name>
<evidence type="ECO:0000313" key="3">
    <source>
        <dbReference type="EMBL" id="KTD37387.1"/>
    </source>
</evidence>
<evidence type="ECO:0000256" key="2">
    <source>
        <dbReference type="SAM" id="SignalP"/>
    </source>
</evidence>
<dbReference type="InterPro" id="IPR000036">
    <property type="entry name" value="Peptidase_A26_omptin"/>
</dbReference>
<dbReference type="PRINTS" id="PR00482">
    <property type="entry name" value="OMPTIN"/>
</dbReference>
<proteinExistence type="predicted"/>
<accession>A0A378JWP5</accession>
<dbReference type="EMBL" id="LNYN01000013">
    <property type="protein sequence ID" value="KTD37387.1"/>
    <property type="molecule type" value="Genomic_DNA"/>
</dbReference>
<feature type="active site" evidence="1">
    <location>
        <position position="106"/>
    </location>
</feature>
<dbReference type="GO" id="GO:0009279">
    <property type="term" value="C:cell outer membrane"/>
    <property type="evidence" value="ECO:0007669"/>
    <property type="project" value="InterPro"/>
</dbReference>
<gene>
    <name evidence="4" type="primary">pla</name>
    <name evidence="3" type="ORF">Lmor_0579</name>
    <name evidence="4" type="ORF">NCTC12239_02077</name>
</gene>
<dbReference type="RefSeq" id="WP_028384973.1">
    <property type="nucleotide sequence ID" value="NZ_CAAAJG010000011.1"/>
</dbReference>
<reference evidence="3 5" key="1">
    <citation type="submission" date="2015-11" db="EMBL/GenBank/DDBJ databases">
        <title>Genomic analysis of 38 Legionella species identifies large and diverse effector repertoires.</title>
        <authorList>
            <person name="Burstein D."/>
            <person name="Amaro F."/>
            <person name="Zusman T."/>
            <person name="Lifshitz Z."/>
            <person name="Cohen O."/>
            <person name="Gilbert J.A."/>
            <person name="Pupko T."/>
            <person name="Shuman H.A."/>
            <person name="Segal G."/>
        </authorList>
    </citation>
    <scope>NUCLEOTIDE SEQUENCE [LARGE SCALE GENOMIC DNA]</scope>
    <source>
        <strain evidence="3 5">ATCC 43877</strain>
    </source>
</reference>
<feature type="active site" evidence="1">
    <location>
        <position position="230"/>
    </location>
</feature>
<reference evidence="4 6" key="2">
    <citation type="submission" date="2018-06" db="EMBL/GenBank/DDBJ databases">
        <authorList>
            <consortium name="Pathogen Informatics"/>
            <person name="Doyle S."/>
        </authorList>
    </citation>
    <scope>NUCLEOTIDE SEQUENCE [LARGE SCALE GENOMIC DNA]</scope>
    <source>
        <strain evidence="4 6">NCTC12239</strain>
    </source>
</reference>
<feature type="active site" evidence="1">
    <location>
        <position position="108"/>
    </location>
</feature>
<keyword evidence="2" id="KW-0732">Signal</keyword>